<dbReference type="GO" id="GO:0006353">
    <property type="term" value="P:DNA-templated transcription termination"/>
    <property type="evidence" value="ECO:0007669"/>
    <property type="project" value="UniProtKB-KW"/>
</dbReference>
<accession>A0A498HYA9</accession>
<dbReference type="InterPro" id="IPR038538">
    <property type="entry name" value="MTERF_sf"/>
</dbReference>
<protein>
    <submittedName>
        <fullName evidence="5">Uncharacterized protein</fullName>
    </submittedName>
</protein>
<organism evidence="5 6">
    <name type="scientific">Malus domestica</name>
    <name type="common">Apple</name>
    <name type="synonym">Pyrus malus</name>
    <dbReference type="NCBI Taxonomy" id="3750"/>
    <lineage>
        <taxon>Eukaryota</taxon>
        <taxon>Viridiplantae</taxon>
        <taxon>Streptophyta</taxon>
        <taxon>Embryophyta</taxon>
        <taxon>Tracheophyta</taxon>
        <taxon>Spermatophyta</taxon>
        <taxon>Magnoliopsida</taxon>
        <taxon>eudicotyledons</taxon>
        <taxon>Gunneridae</taxon>
        <taxon>Pentapetalae</taxon>
        <taxon>rosids</taxon>
        <taxon>fabids</taxon>
        <taxon>Rosales</taxon>
        <taxon>Rosaceae</taxon>
        <taxon>Amygdaloideae</taxon>
        <taxon>Maleae</taxon>
        <taxon>Malus</taxon>
    </lineage>
</organism>
<keyword evidence="2" id="KW-0805">Transcription regulation</keyword>
<dbReference type="PANTHER" id="PTHR13068">
    <property type="entry name" value="CGI-12 PROTEIN-RELATED"/>
    <property type="match status" value="1"/>
</dbReference>
<gene>
    <name evidence="5" type="ORF">DVH24_019264</name>
</gene>
<dbReference type="STRING" id="3750.A0A498HYA9"/>
<keyword evidence="6" id="KW-1185">Reference proteome</keyword>
<dbReference type="Pfam" id="PF02536">
    <property type="entry name" value="mTERF"/>
    <property type="match status" value="1"/>
</dbReference>
<feature type="region of interest" description="Disordered" evidence="4">
    <location>
        <begin position="22"/>
        <end position="52"/>
    </location>
</feature>
<sequence length="345" mass="39296">MQEAHFLSTAIAATKQPLFSSISNPIPVPKPQSPSSSHHDSSHSFPPPKKTPHCPILSATKTTVSLPLHSLKPPTTPNPHSDFQEKVLYLDSIGLDFFSLINHHPPILSSPLSHIKSTVHFLLTSIGFTSPEFRRLIGMCPEILSSRVAEIVPILTFLLREAHVNGSDLRRVINRRPRLLACSVKTRLRPTLYFLQSIGISQVNKHTSLLSCSVEDKLLPRIDYLEKIGFSRRDALSMFRRFPQLFCYSIEQNFEPKFNYFVVEMGRGMKELREFPHYFSFSLENRIRPRHQRCVEKGVCFPLPVLLKTSEAKFRDRLEFCCNSSIPLTTSPLWCTNSVSDDLEN</sequence>
<evidence type="ECO:0000256" key="1">
    <source>
        <dbReference type="ARBA" id="ARBA00007692"/>
    </source>
</evidence>
<evidence type="ECO:0000313" key="5">
    <source>
        <dbReference type="EMBL" id="RXH76376.1"/>
    </source>
</evidence>
<evidence type="ECO:0000313" key="6">
    <source>
        <dbReference type="Proteomes" id="UP000290289"/>
    </source>
</evidence>
<evidence type="ECO:0000256" key="4">
    <source>
        <dbReference type="SAM" id="MobiDB-lite"/>
    </source>
</evidence>
<dbReference type="Gene3D" id="1.25.70.10">
    <property type="entry name" value="Transcription termination factor 3, mitochondrial"/>
    <property type="match status" value="1"/>
</dbReference>
<proteinExistence type="inferred from homology"/>
<dbReference type="SMART" id="SM00733">
    <property type="entry name" value="Mterf"/>
    <property type="match status" value="6"/>
</dbReference>
<dbReference type="Proteomes" id="UP000290289">
    <property type="component" value="Chromosome 14"/>
</dbReference>
<evidence type="ECO:0000256" key="3">
    <source>
        <dbReference type="ARBA" id="ARBA00022946"/>
    </source>
</evidence>
<evidence type="ECO:0000256" key="2">
    <source>
        <dbReference type="ARBA" id="ARBA00022472"/>
    </source>
</evidence>
<name>A0A498HYA9_MALDO</name>
<keyword evidence="2" id="KW-0806">Transcription termination</keyword>
<reference evidence="5 6" key="1">
    <citation type="submission" date="2018-10" db="EMBL/GenBank/DDBJ databases">
        <title>A high-quality apple genome assembly.</title>
        <authorList>
            <person name="Hu J."/>
        </authorList>
    </citation>
    <scope>NUCLEOTIDE SEQUENCE [LARGE SCALE GENOMIC DNA]</scope>
    <source>
        <strain evidence="6">cv. HFTH1</strain>
        <tissue evidence="5">Young leaf</tissue>
    </source>
</reference>
<dbReference type="AlphaFoldDB" id="A0A498HYA9"/>
<dbReference type="GO" id="GO:0003676">
    <property type="term" value="F:nucleic acid binding"/>
    <property type="evidence" value="ECO:0007669"/>
    <property type="project" value="InterPro"/>
</dbReference>
<dbReference type="EMBL" id="RDQH01000340">
    <property type="protein sequence ID" value="RXH76376.1"/>
    <property type="molecule type" value="Genomic_DNA"/>
</dbReference>
<keyword evidence="3" id="KW-0809">Transit peptide</keyword>
<comment type="similarity">
    <text evidence="1">Belongs to the mTERF family.</text>
</comment>
<keyword evidence="2" id="KW-0804">Transcription</keyword>
<dbReference type="InterPro" id="IPR003690">
    <property type="entry name" value="MTERF"/>
</dbReference>
<comment type="caution">
    <text evidence="5">The sequence shown here is derived from an EMBL/GenBank/DDBJ whole genome shotgun (WGS) entry which is preliminary data.</text>
</comment>
<dbReference type="FunFam" id="1.25.70.10:FF:000010">
    <property type="entry name" value="Transcription termination factor MTEF1, chloroplastic"/>
    <property type="match status" value="1"/>
</dbReference>
<dbReference type="PANTHER" id="PTHR13068:SF46">
    <property type="entry name" value="OS03G0360600 PROTEIN"/>
    <property type="match status" value="1"/>
</dbReference>